<dbReference type="InterPro" id="IPR012337">
    <property type="entry name" value="RNaseH-like_sf"/>
</dbReference>
<dbReference type="InterPro" id="IPR056924">
    <property type="entry name" value="SH3_Tf2-1"/>
</dbReference>
<feature type="compositionally biased region" description="Acidic residues" evidence="2">
    <location>
        <begin position="530"/>
        <end position="540"/>
    </location>
</feature>
<feature type="compositionally biased region" description="Acidic residues" evidence="2">
    <location>
        <begin position="831"/>
        <end position="843"/>
    </location>
</feature>
<feature type="region of interest" description="Disordered" evidence="2">
    <location>
        <begin position="326"/>
        <end position="874"/>
    </location>
</feature>
<dbReference type="InterPro" id="IPR036397">
    <property type="entry name" value="RNaseH_sf"/>
</dbReference>
<feature type="domain" description="Integrase catalytic" evidence="4">
    <location>
        <begin position="1"/>
        <end position="138"/>
    </location>
</feature>
<comment type="subcellular location">
    <subcellularLocation>
        <location evidence="1">Nucleus</location>
    </subcellularLocation>
</comment>
<dbReference type="EMBL" id="CAUEEQ010036872">
    <property type="protein sequence ID" value="CAJ0953556.1"/>
    <property type="molecule type" value="Genomic_DNA"/>
</dbReference>
<dbReference type="Pfam" id="PF00385">
    <property type="entry name" value="Chromo"/>
    <property type="match status" value="1"/>
</dbReference>
<feature type="compositionally biased region" description="Basic and acidic residues" evidence="2">
    <location>
        <begin position="673"/>
        <end position="685"/>
    </location>
</feature>
<keyword evidence="6" id="KW-1185">Reference proteome</keyword>
<dbReference type="SUPFAM" id="SSF53098">
    <property type="entry name" value="Ribonuclease H-like"/>
    <property type="match status" value="1"/>
</dbReference>
<feature type="compositionally biased region" description="Basic and acidic residues" evidence="2">
    <location>
        <begin position="516"/>
        <end position="529"/>
    </location>
</feature>
<dbReference type="PANTHER" id="PTHR37984:SF15">
    <property type="entry name" value="INTEGRASE CATALYTIC DOMAIN-CONTAINING PROTEIN"/>
    <property type="match status" value="1"/>
</dbReference>
<comment type="caution">
    <text evidence="5">The sequence shown here is derived from an EMBL/GenBank/DDBJ whole genome shotgun (WGS) entry which is preliminary data.</text>
</comment>
<feature type="compositionally biased region" description="Acidic residues" evidence="2">
    <location>
        <begin position="443"/>
        <end position="456"/>
    </location>
</feature>
<feature type="compositionally biased region" description="Basic and acidic residues" evidence="2">
    <location>
        <begin position="750"/>
        <end position="760"/>
    </location>
</feature>
<dbReference type="PANTHER" id="PTHR37984">
    <property type="entry name" value="PROTEIN CBG26694"/>
    <property type="match status" value="1"/>
</dbReference>
<dbReference type="InterPro" id="IPR000953">
    <property type="entry name" value="Chromo/chromo_shadow_dom"/>
</dbReference>
<feature type="compositionally biased region" description="Acidic residues" evidence="2">
    <location>
        <begin position="492"/>
        <end position="515"/>
    </location>
</feature>
<feature type="compositionally biased region" description="Polar residues" evidence="2">
    <location>
        <begin position="798"/>
        <end position="818"/>
    </location>
</feature>
<feature type="domain" description="Chromo" evidence="3">
    <location>
        <begin position="278"/>
        <end position="336"/>
    </location>
</feature>
<feature type="compositionally biased region" description="Acidic residues" evidence="2">
    <location>
        <begin position="632"/>
        <end position="652"/>
    </location>
</feature>
<feature type="compositionally biased region" description="Basic and acidic residues" evidence="2">
    <location>
        <begin position="620"/>
        <end position="631"/>
    </location>
</feature>
<evidence type="ECO:0000256" key="1">
    <source>
        <dbReference type="ARBA" id="ARBA00004123"/>
    </source>
</evidence>
<dbReference type="Gene3D" id="2.40.50.40">
    <property type="match status" value="1"/>
</dbReference>
<feature type="compositionally biased region" description="Acidic residues" evidence="2">
    <location>
        <begin position="347"/>
        <end position="381"/>
    </location>
</feature>
<dbReference type="SUPFAM" id="SSF54160">
    <property type="entry name" value="Chromo domain-like"/>
    <property type="match status" value="1"/>
</dbReference>
<feature type="compositionally biased region" description="Basic and acidic residues" evidence="2">
    <location>
        <begin position="699"/>
        <end position="710"/>
    </location>
</feature>
<reference evidence="5" key="1">
    <citation type="submission" date="2023-07" db="EMBL/GenBank/DDBJ databases">
        <authorList>
            <person name="Stuckert A."/>
        </authorList>
    </citation>
    <scope>NUCLEOTIDE SEQUENCE</scope>
</reference>
<feature type="compositionally biased region" description="Polar residues" evidence="2">
    <location>
        <begin position="654"/>
        <end position="672"/>
    </location>
</feature>
<dbReference type="Gene3D" id="3.30.420.10">
    <property type="entry name" value="Ribonuclease H-like superfamily/Ribonuclease H"/>
    <property type="match status" value="1"/>
</dbReference>
<accession>A0ABN9LXJ4</accession>
<feature type="compositionally biased region" description="Polar residues" evidence="2">
    <location>
        <begin position="576"/>
        <end position="590"/>
    </location>
</feature>
<dbReference type="PROSITE" id="PS50013">
    <property type="entry name" value="CHROMO_2"/>
    <property type="match status" value="1"/>
</dbReference>
<dbReference type="CDD" id="cd00024">
    <property type="entry name" value="CD_CSD"/>
    <property type="match status" value="1"/>
</dbReference>
<dbReference type="InterPro" id="IPR001584">
    <property type="entry name" value="Integrase_cat-core"/>
</dbReference>
<organism evidence="5 6">
    <name type="scientific">Ranitomeya imitator</name>
    <name type="common">mimic poison frog</name>
    <dbReference type="NCBI Taxonomy" id="111125"/>
    <lineage>
        <taxon>Eukaryota</taxon>
        <taxon>Metazoa</taxon>
        <taxon>Chordata</taxon>
        <taxon>Craniata</taxon>
        <taxon>Vertebrata</taxon>
        <taxon>Euteleostomi</taxon>
        <taxon>Amphibia</taxon>
        <taxon>Batrachia</taxon>
        <taxon>Anura</taxon>
        <taxon>Neobatrachia</taxon>
        <taxon>Hyloidea</taxon>
        <taxon>Dendrobatidae</taxon>
        <taxon>Dendrobatinae</taxon>
        <taxon>Ranitomeya</taxon>
    </lineage>
</organism>
<proteinExistence type="predicted"/>
<feature type="compositionally biased region" description="Polar residues" evidence="2">
    <location>
        <begin position="733"/>
        <end position="747"/>
    </location>
</feature>
<name>A0ABN9LXJ4_9NEOB</name>
<sequence>MSVIWVVCDRFSKMVHLVPLPKLPSSSELVPLFFQNVVRLHGIPENIVSDRGSQFVSRFWRTFCAKMGIDLSFSSAFHPQTNGQTERTNQTLETYLRCFVSADQGDWVTFLPLAEFALNNRASSATLVSPFFCNSGFHPRFSSGQVEPSDCPGVDMVVDRLHQIWSHVVDNLKLSQERAQQFANRRRRVGPRLRVGDLVWLSSRFVPMKVSSPKFKPRFIGPYRILEILNPVSFRLDLPASFAIHNVFHRSLLRKYEVPVVPSLEPPAPVLVEGELEYVVEKILDSRVSRRKLQYLVKWKGYGQEDNSWVVASDVHAADLVRAFHRAQPGRPGGSREGSVTPPQGECTEEYYEDTDIEEEEEESEEVIDTEVELSDEEESSPELTEHSYEEDEQEHETEEWEEGEDDKVDQESDESETEGESEGSSYDVLAHPSEEAQQTSDEYIESVSEESDVDISEPSYIYESDTIPQQQITEDTSSEEEQTEDQHVIEVTDEEESSPEPTEDSYEEDEQEHETEEREEGKEDKGDQESDESDTEGESEGSSYDVLAHPSEEAQQTSDEYSESISEESFVDVSDPSSYDSETTPQKQITEGTSSEEEQTEDHQVSEVTDQEESSPELTEDKQEHEAKEWEEGEEDKADQERDEGETDADVSEPTSTYESDATQQEQITEDTSSKEEQTKDHLVSDVTDEEESSPEPTEDKQEHETKEWEEGEEDKADQEKDEGETDVDVSEPTSAYKSDTTQQEQITEEGKEDQRYQEGDEGEIEGESEGSAADVLVPFSEEEAHLQPSNEHSESASEQSLVEVSEPSSTHDTSTRPPELITDGRYEEDQQDIGVTDEAESSLEPTESSFTHDEQEHEDKERQVMSIEHRADFPHSYKIKQYEEEDVQENSQYTDSYDSAHYECPSDILCVTVEVYL</sequence>
<feature type="compositionally biased region" description="Acidic residues" evidence="2">
    <location>
        <begin position="711"/>
        <end position="731"/>
    </location>
</feature>
<dbReference type="InterPro" id="IPR016197">
    <property type="entry name" value="Chromo-like_dom_sf"/>
</dbReference>
<evidence type="ECO:0000259" key="4">
    <source>
        <dbReference type="PROSITE" id="PS50994"/>
    </source>
</evidence>
<protein>
    <submittedName>
        <fullName evidence="5">Uncharacterized protein</fullName>
    </submittedName>
</protein>
<evidence type="ECO:0000259" key="3">
    <source>
        <dbReference type="PROSITE" id="PS50013"/>
    </source>
</evidence>
<feature type="compositionally biased region" description="Acidic residues" evidence="2">
    <location>
        <begin position="561"/>
        <end position="571"/>
    </location>
</feature>
<feature type="compositionally biased region" description="Basic and acidic residues" evidence="2">
    <location>
        <begin position="852"/>
        <end position="874"/>
    </location>
</feature>
<dbReference type="Pfam" id="PF24626">
    <property type="entry name" value="SH3_Tf2-1"/>
    <property type="match status" value="1"/>
</dbReference>
<dbReference type="Pfam" id="PF00665">
    <property type="entry name" value="rve"/>
    <property type="match status" value="1"/>
</dbReference>
<evidence type="ECO:0000313" key="6">
    <source>
        <dbReference type="Proteomes" id="UP001176940"/>
    </source>
</evidence>
<feature type="compositionally biased region" description="Acidic residues" evidence="2">
    <location>
        <begin position="389"/>
        <end position="422"/>
    </location>
</feature>
<gene>
    <name evidence="5" type="ORF">RIMI_LOCUS14354404</name>
</gene>
<feature type="compositionally biased region" description="Acidic residues" evidence="2">
    <location>
        <begin position="761"/>
        <end position="770"/>
    </location>
</feature>
<dbReference type="PROSITE" id="PS50994">
    <property type="entry name" value="INTEGRASE"/>
    <property type="match status" value="1"/>
</dbReference>
<evidence type="ECO:0000256" key="2">
    <source>
        <dbReference type="SAM" id="MobiDB-lite"/>
    </source>
</evidence>
<dbReference type="InterPro" id="IPR050951">
    <property type="entry name" value="Retrovirus_Pol_polyprotein"/>
</dbReference>
<dbReference type="SMART" id="SM00298">
    <property type="entry name" value="CHROMO"/>
    <property type="match status" value="1"/>
</dbReference>
<dbReference type="InterPro" id="IPR023780">
    <property type="entry name" value="Chromo_domain"/>
</dbReference>
<dbReference type="Proteomes" id="UP001176940">
    <property type="component" value="Unassembled WGS sequence"/>
</dbReference>
<evidence type="ECO:0000313" key="5">
    <source>
        <dbReference type="EMBL" id="CAJ0953556.1"/>
    </source>
</evidence>